<name>A0A518K913_9BACT</name>
<accession>A0A518K913</accession>
<protein>
    <submittedName>
        <fullName evidence="1">Uncharacterized protein</fullName>
    </submittedName>
</protein>
<gene>
    <name evidence="1" type="ORF">Spa11_24770</name>
</gene>
<dbReference type="KEGG" id="bmei:Spa11_24770"/>
<sequence>MNYTQPSGPIEPIVGTVRTLARQRGLTGWTELRPFGAAMQTLDELLLARDIALGFRLRQRRELTEHETSLADRVAETIVAASRDQIRKLAGRAPR</sequence>
<dbReference type="EMBL" id="CP036349">
    <property type="protein sequence ID" value="QDV74276.1"/>
    <property type="molecule type" value="Genomic_DNA"/>
</dbReference>
<evidence type="ECO:0000313" key="1">
    <source>
        <dbReference type="EMBL" id="QDV74276.1"/>
    </source>
</evidence>
<dbReference type="Proteomes" id="UP000316426">
    <property type="component" value="Chromosome"/>
</dbReference>
<organism evidence="1 2">
    <name type="scientific">Botrimarina mediterranea</name>
    <dbReference type="NCBI Taxonomy" id="2528022"/>
    <lineage>
        <taxon>Bacteria</taxon>
        <taxon>Pseudomonadati</taxon>
        <taxon>Planctomycetota</taxon>
        <taxon>Planctomycetia</taxon>
        <taxon>Pirellulales</taxon>
        <taxon>Lacipirellulaceae</taxon>
        <taxon>Botrimarina</taxon>
    </lineage>
</organism>
<keyword evidence="2" id="KW-1185">Reference proteome</keyword>
<proteinExistence type="predicted"/>
<dbReference type="RefSeq" id="WP_145112550.1">
    <property type="nucleotide sequence ID" value="NZ_CP036349.1"/>
</dbReference>
<reference evidence="1 2" key="1">
    <citation type="submission" date="2019-02" db="EMBL/GenBank/DDBJ databases">
        <title>Deep-cultivation of Planctomycetes and their phenomic and genomic characterization uncovers novel biology.</title>
        <authorList>
            <person name="Wiegand S."/>
            <person name="Jogler M."/>
            <person name="Boedeker C."/>
            <person name="Pinto D."/>
            <person name="Vollmers J."/>
            <person name="Rivas-Marin E."/>
            <person name="Kohn T."/>
            <person name="Peeters S.H."/>
            <person name="Heuer A."/>
            <person name="Rast P."/>
            <person name="Oberbeckmann S."/>
            <person name="Bunk B."/>
            <person name="Jeske O."/>
            <person name="Meyerdierks A."/>
            <person name="Storesund J.E."/>
            <person name="Kallscheuer N."/>
            <person name="Luecker S."/>
            <person name="Lage O.M."/>
            <person name="Pohl T."/>
            <person name="Merkel B.J."/>
            <person name="Hornburger P."/>
            <person name="Mueller R.-W."/>
            <person name="Bruemmer F."/>
            <person name="Labrenz M."/>
            <person name="Spormann A.M."/>
            <person name="Op den Camp H."/>
            <person name="Overmann J."/>
            <person name="Amann R."/>
            <person name="Jetten M.S.M."/>
            <person name="Mascher T."/>
            <person name="Medema M.H."/>
            <person name="Devos D.P."/>
            <person name="Kaster A.-K."/>
            <person name="Ovreas L."/>
            <person name="Rohde M."/>
            <person name="Galperin M.Y."/>
            <person name="Jogler C."/>
        </authorList>
    </citation>
    <scope>NUCLEOTIDE SEQUENCE [LARGE SCALE GENOMIC DNA]</scope>
    <source>
        <strain evidence="1 2">Spa11</strain>
    </source>
</reference>
<evidence type="ECO:0000313" key="2">
    <source>
        <dbReference type="Proteomes" id="UP000316426"/>
    </source>
</evidence>
<dbReference type="AlphaFoldDB" id="A0A518K913"/>